<dbReference type="InterPro" id="IPR036188">
    <property type="entry name" value="FAD/NAD-bd_sf"/>
</dbReference>
<evidence type="ECO:0000256" key="4">
    <source>
        <dbReference type="ARBA" id="ARBA00022857"/>
    </source>
</evidence>
<keyword evidence="2" id="KW-0285">Flavoprotein</keyword>
<evidence type="ECO:0000313" key="10">
    <source>
        <dbReference type="Proteomes" id="UP001224775"/>
    </source>
</evidence>
<evidence type="ECO:0000313" key="9">
    <source>
        <dbReference type="EMBL" id="KAK1742518.1"/>
    </source>
</evidence>
<dbReference type="Gene3D" id="3.50.50.60">
    <property type="entry name" value="FAD/NAD(P)-binding domain"/>
    <property type="match status" value="2"/>
</dbReference>
<dbReference type="EMBL" id="JATAAI010000011">
    <property type="protein sequence ID" value="KAK1742518.1"/>
    <property type="molecule type" value="Genomic_DNA"/>
</dbReference>
<dbReference type="SUPFAM" id="SSF51905">
    <property type="entry name" value="FAD/NAD(P)-binding domain"/>
    <property type="match status" value="1"/>
</dbReference>
<reference evidence="9" key="1">
    <citation type="submission" date="2023-06" db="EMBL/GenBank/DDBJ databases">
        <title>Survivors Of The Sea: Transcriptome response of Skeletonema marinoi to long-term dormancy.</title>
        <authorList>
            <person name="Pinder M.I.M."/>
            <person name="Kourtchenko O."/>
            <person name="Robertson E.K."/>
            <person name="Larsson T."/>
            <person name="Maumus F."/>
            <person name="Osuna-Cruz C.M."/>
            <person name="Vancaester E."/>
            <person name="Stenow R."/>
            <person name="Vandepoele K."/>
            <person name="Ploug H."/>
            <person name="Bruchert V."/>
            <person name="Godhe A."/>
            <person name="Topel M."/>
        </authorList>
    </citation>
    <scope>NUCLEOTIDE SEQUENCE</scope>
    <source>
        <strain evidence="9">R05AC</strain>
    </source>
</reference>
<keyword evidence="6" id="KW-0503">Monooxygenase</keyword>
<proteinExistence type="predicted"/>
<dbReference type="PANTHER" id="PTHR46028:SF2">
    <property type="entry name" value="KYNURENINE 3-MONOOXYGENASE"/>
    <property type="match status" value="1"/>
</dbReference>
<comment type="caution">
    <text evidence="9">The sequence shown here is derived from an EMBL/GenBank/DDBJ whole genome shotgun (WGS) entry which is preliminary data.</text>
</comment>
<comment type="cofactor">
    <cofactor evidence="1">
        <name>FAD</name>
        <dbReference type="ChEBI" id="CHEBI:57692"/>
    </cofactor>
</comment>
<keyword evidence="7" id="KW-1133">Transmembrane helix</keyword>
<keyword evidence="7" id="KW-0472">Membrane</keyword>
<dbReference type="AlphaFoldDB" id="A0AAD8YB60"/>
<dbReference type="GO" id="GO:0070189">
    <property type="term" value="P:kynurenine metabolic process"/>
    <property type="evidence" value="ECO:0007669"/>
    <property type="project" value="TreeGrafter"/>
</dbReference>
<keyword evidence="10" id="KW-1185">Reference proteome</keyword>
<keyword evidence="3" id="KW-0274">FAD</keyword>
<evidence type="ECO:0000256" key="6">
    <source>
        <dbReference type="ARBA" id="ARBA00023033"/>
    </source>
</evidence>
<dbReference type="Proteomes" id="UP001224775">
    <property type="component" value="Unassembled WGS sequence"/>
</dbReference>
<name>A0AAD8YB60_9STRA</name>
<dbReference type="GO" id="GO:0071949">
    <property type="term" value="F:FAD binding"/>
    <property type="evidence" value="ECO:0007669"/>
    <property type="project" value="InterPro"/>
</dbReference>
<evidence type="ECO:0000256" key="2">
    <source>
        <dbReference type="ARBA" id="ARBA00022630"/>
    </source>
</evidence>
<accession>A0AAD8YB60</accession>
<dbReference type="PANTHER" id="PTHR46028">
    <property type="entry name" value="KYNURENINE 3-MONOOXYGENASE"/>
    <property type="match status" value="1"/>
</dbReference>
<protein>
    <submittedName>
        <fullName evidence="9">FAD-dependent oxidoreductase</fullName>
        <ecNumber evidence="9">1.-.-.-</ecNumber>
    </submittedName>
</protein>
<dbReference type="PRINTS" id="PR00420">
    <property type="entry name" value="RNGMNOXGNASE"/>
</dbReference>
<sequence length="567" mass="62671">NNGRWWRDHTKEEPRIRYHRCFPCSMIATSLLLFIFVTTLSFPKTGAFVTPLHSSSKTQQYVLQAHSEKEWDLNVAIVGAGPSGLLLAHKLLRSNIPVANIDVFESRADPRDLQKQQGSRAYALGLGIRGRSAIRTVDEELWAAVKMRGFECEQFRLHLSQKLNVKLRDREEGVEPSVLIYQTDLCSGLLDELETRSSDSSQCTVKVHYETFIKQVDLANAIMETNEQKKGPYDLIVGCDGANSIVRGALDKYSPPNTFQFTQRRLLPGCFKVARCKKMPPLLDQNSVALVLPESKALGVTAFVEPTVNGGCCILFAGKLSDASKSEAEGEEEEGQTGVNFNSLLFPDPNLSDGDIHSDGGLTKEMIFEQFPLLEGTPGMDDAVHQLLNQRTSVADSVKCNIYNAPSTITPTAICGDAAHATGGVSGQGCNSALIDAAVLVDCLIENYHPTKNDDNIVATKKAMLHQSLQSYSNKQVPQGLALYDLSFGNDGKILPIFRNIKAMLSNVIDTIFGGRWFGIGKKPLQTLLASSLDSFTYIRRDRQNYFVDEFPSDEEFVKQLESVYDV</sequence>
<feature type="domain" description="FAD-binding" evidence="8">
    <location>
        <begin position="73"/>
        <end position="251"/>
    </location>
</feature>
<feature type="non-terminal residue" evidence="9">
    <location>
        <position position="1"/>
    </location>
</feature>
<dbReference type="GO" id="GO:0004502">
    <property type="term" value="F:kynurenine 3-monooxygenase activity"/>
    <property type="evidence" value="ECO:0007669"/>
    <property type="project" value="TreeGrafter"/>
</dbReference>
<evidence type="ECO:0000256" key="7">
    <source>
        <dbReference type="SAM" id="Phobius"/>
    </source>
</evidence>
<organism evidence="9 10">
    <name type="scientific">Skeletonema marinoi</name>
    <dbReference type="NCBI Taxonomy" id="267567"/>
    <lineage>
        <taxon>Eukaryota</taxon>
        <taxon>Sar</taxon>
        <taxon>Stramenopiles</taxon>
        <taxon>Ochrophyta</taxon>
        <taxon>Bacillariophyta</taxon>
        <taxon>Coscinodiscophyceae</taxon>
        <taxon>Thalassiosirophycidae</taxon>
        <taxon>Thalassiosirales</taxon>
        <taxon>Skeletonemataceae</taxon>
        <taxon>Skeletonema</taxon>
        <taxon>Skeletonema marinoi-dohrnii complex</taxon>
    </lineage>
</organism>
<keyword evidence="4" id="KW-0521">NADP</keyword>
<evidence type="ECO:0000256" key="5">
    <source>
        <dbReference type="ARBA" id="ARBA00023002"/>
    </source>
</evidence>
<evidence type="ECO:0000259" key="8">
    <source>
        <dbReference type="Pfam" id="PF01494"/>
    </source>
</evidence>
<dbReference type="Pfam" id="PF01494">
    <property type="entry name" value="FAD_binding_3"/>
    <property type="match status" value="1"/>
</dbReference>
<keyword evidence="7" id="KW-0812">Transmembrane</keyword>
<evidence type="ECO:0000256" key="3">
    <source>
        <dbReference type="ARBA" id="ARBA00022827"/>
    </source>
</evidence>
<gene>
    <name evidence="9" type="ORF">QTG54_007083</name>
</gene>
<dbReference type="EC" id="1.-.-.-" evidence="9"/>
<dbReference type="InterPro" id="IPR002938">
    <property type="entry name" value="FAD-bd"/>
</dbReference>
<evidence type="ECO:0000256" key="1">
    <source>
        <dbReference type="ARBA" id="ARBA00001974"/>
    </source>
</evidence>
<keyword evidence="5 9" id="KW-0560">Oxidoreductase</keyword>
<feature type="transmembrane region" description="Helical" evidence="7">
    <location>
        <begin position="21"/>
        <end position="42"/>
    </location>
</feature>